<name>A0A9Q3PME6_9BASI</name>
<protein>
    <submittedName>
        <fullName evidence="2">Uncharacterized protein</fullName>
    </submittedName>
</protein>
<feature type="compositionally biased region" description="Polar residues" evidence="1">
    <location>
        <begin position="1"/>
        <end position="10"/>
    </location>
</feature>
<feature type="compositionally biased region" description="Basic and acidic residues" evidence="1">
    <location>
        <begin position="12"/>
        <end position="28"/>
    </location>
</feature>
<proteinExistence type="predicted"/>
<sequence>METAIESSQMDVYREEERPGPDLESLPQERHVWRIPELPPIPQVPDQNLVQRSQGRGVGNIPKPLEGGYELLLTHQEYYASGEDHRNLRRMEPVFLKRESQKDKELVEEQKFIIHIPEGRVGNVPSFGEGSTSGIKQLQNSSRSVQGQSQRTSE</sequence>
<feature type="compositionally biased region" description="Polar residues" evidence="1">
    <location>
        <begin position="129"/>
        <end position="154"/>
    </location>
</feature>
<keyword evidence="3" id="KW-1185">Reference proteome</keyword>
<feature type="region of interest" description="Disordered" evidence="1">
    <location>
        <begin position="1"/>
        <end position="28"/>
    </location>
</feature>
<dbReference type="AlphaFoldDB" id="A0A9Q3PME6"/>
<accession>A0A9Q3PME6</accession>
<gene>
    <name evidence="2" type="ORF">O181_105566</name>
</gene>
<evidence type="ECO:0000256" key="1">
    <source>
        <dbReference type="SAM" id="MobiDB-lite"/>
    </source>
</evidence>
<comment type="caution">
    <text evidence="2">The sequence shown here is derived from an EMBL/GenBank/DDBJ whole genome shotgun (WGS) entry which is preliminary data.</text>
</comment>
<feature type="region of interest" description="Disordered" evidence="1">
    <location>
        <begin position="118"/>
        <end position="154"/>
    </location>
</feature>
<evidence type="ECO:0000313" key="3">
    <source>
        <dbReference type="Proteomes" id="UP000765509"/>
    </source>
</evidence>
<dbReference type="EMBL" id="AVOT02078115">
    <property type="protein sequence ID" value="MBW0565851.1"/>
    <property type="molecule type" value="Genomic_DNA"/>
</dbReference>
<evidence type="ECO:0000313" key="2">
    <source>
        <dbReference type="EMBL" id="MBW0565851.1"/>
    </source>
</evidence>
<dbReference type="Proteomes" id="UP000765509">
    <property type="component" value="Unassembled WGS sequence"/>
</dbReference>
<organism evidence="2 3">
    <name type="scientific">Austropuccinia psidii MF-1</name>
    <dbReference type="NCBI Taxonomy" id="1389203"/>
    <lineage>
        <taxon>Eukaryota</taxon>
        <taxon>Fungi</taxon>
        <taxon>Dikarya</taxon>
        <taxon>Basidiomycota</taxon>
        <taxon>Pucciniomycotina</taxon>
        <taxon>Pucciniomycetes</taxon>
        <taxon>Pucciniales</taxon>
        <taxon>Sphaerophragmiaceae</taxon>
        <taxon>Austropuccinia</taxon>
    </lineage>
</organism>
<reference evidence="2" key="1">
    <citation type="submission" date="2021-03" db="EMBL/GenBank/DDBJ databases">
        <title>Draft genome sequence of rust myrtle Austropuccinia psidii MF-1, a brazilian biotype.</title>
        <authorList>
            <person name="Quecine M.C."/>
            <person name="Pachon D.M.R."/>
            <person name="Bonatelli M.L."/>
            <person name="Correr F.H."/>
            <person name="Franceschini L.M."/>
            <person name="Leite T.F."/>
            <person name="Margarido G.R.A."/>
            <person name="Almeida C.A."/>
            <person name="Ferrarezi J.A."/>
            <person name="Labate C.A."/>
        </authorList>
    </citation>
    <scope>NUCLEOTIDE SEQUENCE</scope>
    <source>
        <strain evidence="2">MF-1</strain>
    </source>
</reference>